<dbReference type="Gene3D" id="2.40.10.10">
    <property type="entry name" value="Trypsin-like serine proteases"/>
    <property type="match status" value="1"/>
</dbReference>
<organism evidence="3 4">
    <name type="scientific">Ktedonosporobacter rubrisoli</name>
    <dbReference type="NCBI Taxonomy" id="2509675"/>
    <lineage>
        <taxon>Bacteria</taxon>
        <taxon>Bacillati</taxon>
        <taxon>Chloroflexota</taxon>
        <taxon>Ktedonobacteria</taxon>
        <taxon>Ktedonobacterales</taxon>
        <taxon>Ktedonosporobacteraceae</taxon>
        <taxon>Ktedonosporobacter</taxon>
    </lineage>
</organism>
<dbReference type="GO" id="GO:0008233">
    <property type="term" value="F:peptidase activity"/>
    <property type="evidence" value="ECO:0007669"/>
    <property type="project" value="UniProtKB-KW"/>
</dbReference>
<dbReference type="PANTHER" id="PTHR22939">
    <property type="entry name" value="SERINE PROTEASE FAMILY S1C HTRA-RELATED"/>
    <property type="match status" value="1"/>
</dbReference>
<dbReference type="Proteomes" id="UP000290365">
    <property type="component" value="Chromosome"/>
</dbReference>
<dbReference type="GO" id="GO:0006508">
    <property type="term" value="P:proteolysis"/>
    <property type="evidence" value="ECO:0007669"/>
    <property type="project" value="UniProtKB-KW"/>
</dbReference>
<dbReference type="InterPro" id="IPR009003">
    <property type="entry name" value="Peptidase_S1_PA"/>
</dbReference>
<dbReference type="KEGG" id="kbs:EPA93_33150"/>
<keyword evidence="2" id="KW-0812">Transmembrane</keyword>
<keyword evidence="3" id="KW-0378">Hydrolase</keyword>
<dbReference type="OrthoDB" id="142135at2"/>
<dbReference type="RefSeq" id="WP_129891623.1">
    <property type="nucleotide sequence ID" value="NZ_CP035758.1"/>
</dbReference>
<proteinExistence type="predicted"/>
<keyword evidence="3" id="KW-0645">Protease</keyword>
<keyword evidence="2" id="KW-0472">Membrane</keyword>
<gene>
    <name evidence="3" type="ORF">EPA93_33150</name>
</gene>
<feature type="compositionally biased region" description="Polar residues" evidence="1">
    <location>
        <begin position="487"/>
        <end position="506"/>
    </location>
</feature>
<dbReference type="InterPro" id="IPR043504">
    <property type="entry name" value="Peptidase_S1_PA_chymotrypsin"/>
</dbReference>
<dbReference type="PANTHER" id="PTHR22939:SF129">
    <property type="entry name" value="SERINE PROTEASE HTRA2, MITOCHONDRIAL"/>
    <property type="match status" value="1"/>
</dbReference>
<name>A0A4P6JXR8_KTERU</name>
<dbReference type="Pfam" id="PF13365">
    <property type="entry name" value="Trypsin_2"/>
    <property type="match status" value="1"/>
</dbReference>
<keyword evidence="2" id="KW-1133">Transmembrane helix</keyword>
<sequence>MSGTDSIDFSLRRRLRLPSLLLLAGLICACIFATFSNIATAHAASHESTPGGNIADPVVRAVDIAKPAVVRILTQTSGQLSVHFPSGDVTFPQGNQTTYQLTLSGSGTFISSKGDILTADHVVNPPDQALQERAAPDVANYINQNPKLGLPPASPDQTFQALASGQLKSTAKYGPKQSEAFLSTDYTGPLAAQNLSTIPDYIHASIDKIEKESAVDQRDVAIVHAAFGLTDTPSVQLGDSSGVQQQDVLTIIGFPGNGDVSNRPTDLFTSSVNKINVSSIKTTDNGAPLIQVGGNVEQGDSGGPALDNNGNIVGIVSFGAASGGSTNFLQASSSARELVQALNLDTKPGSFQALWNEAFTNYASKEPGHWHLAQQQFAQLNKKYPQFKAIMPYLTYTQQQAKMEPASTAVPNKPQPPATRPTPQYSQPAMLWTGIGVGAIVLLVLLLFGAISLGRRRKAKRSAELKKAEPFAAAPSVSNPGPPQPGRQAQTNAGVASASGMQQGQLANAAPSPSAPQPGPQPAQTMQPPAGAQPVPPAPSMPTPTGSFTTLRVWPCGHMNRPNARFCSICGEPAPSPTTRLMG</sequence>
<evidence type="ECO:0000256" key="2">
    <source>
        <dbReference type="SAM" id="Phobius"/>
    </source>
</evidence>
<feature type="compositionally biased region" description="Low complexity" evidence="1">
    <location>
        <begin position="522"/>
        <end position="533"/>
    </location>
</feature>
<dbReference type="SUPFAM" id="SSF50494">
    <property type="entry name" value="Trypsin-like serine proteases"/>
    <property type="match status" value="1"/>
</dbReference>
<feature type="region of interest" description="Disordered" evidence="1">
    <location>
        <begin position="404"/>
        <end position="424"/>
    </location>
</feature>
<feature type="region of interest" description="Disordered" evidence="1">
    <location>
        <begin position="466"/>
        <end position="546"/>
    </location>
</feature>
<feature type="transmembrane region" description="Helical" evidence="2">
    <location>
        <begin position="429"/>
        <end position="451"/>
    </location>
</feature>
<dbReference type="AlphaFoldDB" id="A0A4P6JXR8"/>
<reference evidence="3 4" key="1">
    <citation type="submission" date="2019-01" db="EMBL/GenBank/DDBJ databases">
        <title>Ktedonosporobacter rubrisoli SCAWS-G2.</title>
        <authorList>
            <person name="Huang Y."/>
            <person name="Yan B."/>
        </authorList>
    </citation>
    <scope>NUCLEOTIDE SEQUENCE [LARGE SCALE GENOMIC DNA]</scope>
    <source>
        <strain evidence="3 4">SCAWS-G2</strain>
    </source>
</reference>
<protein>
    <submittedName>
        <fullName evidence="3">Trypsin-like serine protease</fullName>
    </submittedName>
</protein>
<dbReference type="EMBL" id="CP035758">
    <property type="protein sequence ID" value="QBD80559.1"/>
    <property type="molecule type" value="Genomic_DNA"/>
</dbReference>
<keyword evidence="4" id="KW-1185">Reference proteome</keyword>
<evidence type="ECO:0000313" key="3">
    <source>
        <dbReference type="EMBL" id="QBD80559.1"/>
    </source>
</evidence>
<dbReference type="Gene3D" id="2.40.10.120">
    <property type="match status" value="1"/>
</dbReference>
<accession>A0A4P6JXR8</accession>
<evidence type="ECO:0000256" key="1">
    <source>
        <dbReference type="SAM" id="MobiDB-lite"/>
    </source>
</evidence>
<evidence type="ECO:0000313" key="4">
    <source>
        <dbReference type="Proteomes" id="UP000290365"/>
    </source>
</evidence>